<dbReference type="OrthoDB" id="7061499at2"/>
<evidence type="ECO:0000313" key="1">
    <source>
        <dbReference type="EMBL" id="PZX12311.1"/>
    </source>
</evidence>
<keyword evidence="1" id="KW-0808">Transferase</keyword>
<accession>A0A2W7MXC5</accession>
<dbReference type="EMBL" id="QKZK01000032">
    <property type="protein sequence ID" value="PZX12311.1"/>
    <property type="molecule type" value="Genomic_DNA"/>
</dbReference>
<evidence type="ECO:0000313" key="2">
    <source>
        <dbReference type="Proteomes" id="UP000249239"/>
    </source>
</evidence>
<sequence length="273" mass="30724">MEASSLTPNQFQTLLFLCREQKVESVEMNRPMMDFIKSAGLAPRLYHLIKQNGWEHGFTNDALSQFKLAYMSTLVRNRQIWSVWQAVASILNAHEIDLIALKGSALAFTVYPDEGIRPMGDLDLLVREGNGARARQLLLDAGAVARYVPQSQVHDQVHAHVSAITYKGVLVEIHQRLYAMGDPLNPPSEPLWAQCQSRMVAGSVMTVLDDAHMVYHIATHAWHGYRLGGMRLGWLLDIVAVMMRHVDELHVFNKHVEALTHFAAILKPAPVFQ</sequence>
<dbReference type="AlphaFoldDB" id="A0A2W7MXC5"/>
<dbReference type="Proteomes" id="UP000249239">
    <property type="component" value="Unassembled WGS sequence"/>
</dbReference>
<organism evidence="1 2">
    <name type="scientific">Breznakibacter xylanolyticus</name>
    <dbReference type="NCBI Taxonomy" id="990"/>
    <lineage>
        <taxon>Bacteria</taxon>
        <taxon>Pseudomonadati</taxon>
        <taxon>Bacteroidota</taxon>
        <taxon>Bacteroidia</taxon>
        <taxon>Marinilabiliales</taxon>
        <taxon>Marinilabiliaceae</taxon>
        <taxon>Breznakibacter</taxon>
    </lineage>
</organism>
<gene>
    <name evidence="1" type="ORF">LX69_02902</name>
</gene>
<comment type="caution">
    <text evidence="1">The sequence shown here is derived from an EMBL/GenBank/DDBJ whole genome shotgun (WGS) entry which is preliminary data.</text>
</comment>
<dbReference type="GO" id="GO:0016740">
    <property type="term" value="F:transferase activity"/>
    <property type="evidence" value="ECO:0007669"/>
    <property type="project" value="UniProtKB-KW"/>
</dbReference>
<reference evidence="1 2" key="1">
    <citation type="submission" date="2018-06" db="EMBL/GenBank/DDBJ databases">
        <title>Genomic Encyclopedia of Archaeal and Bacterial Type Strains, Phase II (KMG-II): from individual species to whole genera.</title>
        <authorList>
            <person name="Goeker M."/>
        </authorList>
    </citation>
    <scope>NUCLEOTIDE SEQUENCE [LARGE SCALE GENOMIC DNA]</scope>
    <source>
        <strain evidence="1 2">DSM 6779</strain>
    </source>
</reference>
<dbReference type="Pfam" id="PF14907">
    <property type="entry name" value="NTP_transf_5"/>
    <property type="match status" value="1"/>
</dbReference>
<dbReference type="InterPro" id="IPR039498">
    <property type="entry name" value="NTP_transf_5"/>
</dbReference>
<dbReference type="RefSeq" id="WP_111446718.1">
    <property type="nucleotide sequence ID" value="NZ_QKZK01000032.1"/>
</dbReference>
<protein>
    <submittedName>
        <fullName evidence="1">Putative nucleotidyltransferase-like protein</fullName>
    </submittedName>
</protein>
<keyword evidence="2" id="KW-1185">Reference proteome</keyword>
<proteinExistence type="predicted"/>
<name>A0A2W7MXC5_9BACT</name>